<keyword evidence="3" id="KW-0731">Sigma factor</keyword>
<dbReference type="GO" id="GO:0003677">
    <property type="term" value="F:DNA binding"/>
    <property type="evidence" value="ECO:0007669"/>
    <property type="project" value="UniProtKB-KW"/>
</dbReference>
<feature type="domain" description="RNA polymerase sigma-70 region 2" evidence="6">
    <location>
        <begin position="22"/>
        <end position="97"/>
    </location>
</feature>
<dbReference type="InterPro" id="IPR013325">
    <property type="entry name" value="RNA_pol_sigma_r2"/>
</dbReference>
<dbReference type="GO" id="GO:0016987">
    <property type="term" value="F:sigma factor activity"/>
    <property type="evidence" value="ECO:0007669"/>
    <property type="project" value="UniProtKB-KW"/>
</dbReference>
<dbReference type="OrthoDB" id="9784272at2"/>
<keyword evidence="9" id="KW-1185">Reference proteome</keyword>
<dbReference type="Pfam" id="PF04545">
    <property type="entry name" value="Sigma70_r4"/>
    <property type="match status" value="1"/>
</dbReference>
<dbReference type="InterPro" id="IPR013324">
    <property type="entry name" value="RNA_pol_sigma_r3/r4-like"/>
</dbReference>
<protein>
    <submittedName>
        <fullName evidence="8">Sigma-70 family RNA polymerase sigma factor</fullName>
    </submittedName>
</protein>
<evidence type="ECO:0000256" key="5">
    <source>
        <dbReference type="ARBA" id="ARBA00023163"/>
    </source>
</evidence>
<dbReference type="Proteomes" id="UP000438699">
    <property type="component" value="Unassembled WGS sequence"/>
</dbReference>
<sequence length="186" mass="22333">MMQLQIDHKDYVEENNPSEMIFRNYSRLIYKYIIQFIRLNGLIIENHEYDDIFQEIALKLIKNKYAENFDEKRSSMKTWLSIISKTSVIDYMRKRNRHANETNIDIYENELQCEQDQLSLELPKGLLTERQEQVVRMYFQEGFEAGDIAQRLEITSRTARSIKHQALERLRRHMGTEPTDIPRRAS</sequence>
<dbReference type="InterPro" id="IPR014284">
    <property type="entry name" value="RNA_pol_sigma-70_dom"/>
</dbReference>
<evidence type="ECO:0000313" key="8">
    <source>
        <dbReference type="EMBL" id="KAB1442155.1"/>
    </source>
</evidence>
<dbReference type="AlphaFoldDB" id="A0A6N6N2T7"/>
<dbReference type="SUPFAM" id="SSF88946">
    <property type="entry name" value="Sigma2 domain of RNA polymerase sigma factors"/>
    <property type="match status" value="1"/>
</dbReference>
<dbReference type="PANTHER" id="PTHR43133">
    <property type="entry name" value="RNA POLYMERASE ECF-TYPE SIGMA FACTO"/>
    <property type="match status" value="1"/>
</dbReference>
<feature type="domain" description="RNA polymerase sigma-70 region 4" evidence="7">
    <location>
        <begin position="127"/>
        <end position="171"/>
    </location>
</feature>
<dbReference type="GO" id="GO:0006352">
    <property type="term" value="P:DNA-templated transcription initiation"/>
    <property type="evidence" value="ECO:0007669"/>
    <property type="project" value="InterPro"/>
</dbReference>
<dbReference type="Gene3D" id="1.10.10.10">
    <property type="entry name" value="Winged helix-like DNA-binding domain superfamily/Winged helix DNA-binding domain"/>
    <property type="match status" value="1"/>
</dbReference>
<dbReference type="SUPFAM" id="SSF88659">
    <property type="entry name" value="Sigma3 and sigma4 domains of RNA polymerase sigma factors"/>
    <property type="match status" value="1"/>
</dbReference>
<dbReference type="NCBIfam" id="TIGR02937">
    <property type="entry name" value="sigma70-ECF"/>
    <property type="match status" value="1"/>
</dbReference>
<dbReference type="InterPro" id="IPR007627">
    <property type="entry name" value="RNA_pol_sigma70_r2"/>
</dbReference>
<evidence type="ECO:0000256" key="4">
    <source>
        <dbReference type="ARBA" id="ARBA00023125"/>
    </source>
</evidence>
<dbReference type="Pfam" id="PF04542">
    <property type="entry name" value="Sigma70_r2"/>
    <property type="match status" value="1"/>
</dbReference>
<dbReference type="Gene3D" id="1.10.1740.10">
    <property type="match status" value="1"/>
</dbReference>
<gene>
    <name evidence="8" type="ORF">F8A88_06730</name>
</gene>
<comment type="similarity">
    <text evidence="1">Belongs to the sigma-70 factor family. ECF subfamily.</text>
</comment>
<evidence type="ECO:0000259" key="7">
    <source>
        <dbReference type="Pfam" id="PF04545"/>
    </source>
</evidence>
<dbReference type="InterPro" id="IPR007630">
    <property type="entry name" value="RNA_pol_sigma70_r4"/>
</dbReference>
<evidence type="ECO:0000256" key="2">
    <source>
        <dbReference type="ARBA" id="ARBA00023015"/>
    </source>
</evidence>
<accession>A0A6N6N2T7</accession>
<comment type="caution">
    <text evidence="8">The sequence shown here is derived from an EMBL/GenBank/DDBJ whole genome shotgun (WGS) entry which is preliminary data.</text>
</comment>
<dbReference type="InterPro" id="IPR036388">
    <property type="entry name" value="WH-like_DNA-bd_sf"/>
</dbReference>
<dbReference type="EMBL" id="WAIE01000002">
    <property type="protein sequence ID" value="KAB1442155.1"/>
    <property type="molecule type" value="Genomic_DNA"/>
</dbReference>
<organism evidence="8 9">
    <name type="scientific">Pseudodesulfovibrio senegalensis</name>
    <dbReference type="NCBI Taxonomy" id="1721087"/>
    <lineage>
        <taxon>Bacteria</taxon>
        <taxon>Pseudomonadati</taxon>
        <taxon>Thermodesulfobacteriota</taxon>
        <taxon>Desulfovibrionia</taxon>
        <taxon>Desulfovibrionales</taxon>
        <taxon>Desulfovibrionaceae</taxon>
    </lineage>
</organism>
<dbReference type="CDD" id="cd06171">
    <property type="entry name" value="Sigma70_r4"/>
    <property type="match status" value="1"/>
</dbReference>
<evidence type="ECO:0000256" key="1">
    <source>
        <dbReference type="ARBA" id="ARBA00010641"/>
    </source>
</evidence>
<dbReference type="PANTHER" id="PTHR43133:SF8">
    <property type="entry name" value="RNA POLYMERASE SIGMA FACTOR HI_1459-RELATED"/>
    <property type="match status" value="1"/>
</dbReference>
<evidence type="ECO:0000313" key="9">
    <source>
        <dbReference type="Proteomes" id="UP000438699"/>
    </source>
</evidence>
<dbReference type="InterPro" id="IPR039425">
    <property type="entry name" value="RNA_pol_sigma-70-like"/>
</dbReference>
<proteinExistence type="inferred from homology"/>
<reference evidence="8 9" key="1">
    <citation type="journal article" date="2017" name="Int. J. Syst. Evol. Microbiol.">
        <title>Desulfovibrio senegalensis sp. nov., a mesophilic sulfate reducer isolated from marine sediment.</title>
        <authorList>
            <person name="Thioye A."/>
            <person name="Gam Z.B.A."/>
            <person name="Mbengue M."/>
            <person name="Cayol J.L."/>
            <person name="Joseph-Bartoli M."/>
            <person name="Toure-Kane C."/>
            <person name="Labat M."/>
        </authorList>
    </citation>
    <scope>NUCLEOTIDE SEQUENCE [LARGE SCALE GENOMIC DNA]</scope>
    <source>
        <strain evidence="8 9">DSM 101509</strain>
    </source>
</reference>
<evidence type="ECO:0000259" key="6">
    <source>
        <dbReference type="Pfam" id="PF04542"/>
    </source>
</evidence>
<evidence type="ECO:0000256" key="3">
    <source>
        <dbReference type="ARBA" id="ARBA00023082"/>
    </source>
</evidence>
<keyword evidence="5" id="KW-0804">Transcription</keyword>
<dbReference type="RefSeq" id="WP_151150377.1">
    <property type="nucleotide sequence ID" value="NZ_WAIE01000002.1"/>
</dbReference>
<keyword evidence="4" id="KW-0238">DNA-binding</keyword>
<name>A0A6N6N2T7_9BACT</name>
<keyword evidence="2" id="KW-0805">Transcription regulation</keyword>